<proteinExistence type="predicted"/>
<dbReference type="EMBL" id="KZ613954">
    <property type="protein sequence ID" value="PMD34288.1"/>
    <property type="molecule type" value="Genomic_DNA"/>
</dbReference>
<keyword evidence="3" id="KW-1185">Reference proteome</keyword>
<protein>
    <submittedName>
        <fullName evidence="2">Uncharacterized protein</fullName>
    </submittedName>
</protein>
<accession>A0A2J6R700</accession>
<organism evidence="2 3">
    <name type="scientific">Hyaloscypha variabilis (strain UAMH 11265 / GT02V1 / F)</name>
    <name type="common">Meliniomyces variabilis</name>
    <dbReference type="NCBI Taxonomy" id="1149755"/>
    <lineage>
        <taxon>Eukaryota</taxon>
        <taxon>Fungi</taxon>
        <taxon>Dikarya</taxon>
        <taxon>Ascomycota</taxon>
        <taxon>Pezizomycotina</taxon>
        <taxon>Leotiomycetes</taxon>
        <taxon>Helotiales</taxon>
        <taxon>Hyaloscyphaceae</taxon>
        <taxon>Hyaloscypha</taxon>
        <taxon>Hyaloscypha variabilis</taxon>
    </lineage>
</organism>
<keyword evidence="1" id="KW-0812">Transmembrane</keyword>
<keyword evidence="1" id="KW-0472">Membrane</keyword>
<reference evidence="2 3" key="1">
    <citation type="submission" date="2016-04" db="EMBL/GenBank/DDBJ databases">
        <title>A degradative enzymes factory behind the ericoid mycorrhizal symbiosis.</title>
        <authorList>
            <consortium name="DOE Joint Genome Institute"/>
            <person name="Martino E."/>
            <person name="Morin E."/>
            <person name="Grelet G."/>
            <person name="Kuo A."/>
            <person name="Kohler A."/>
            <person name="Daghino S."/>
            <person name="Barry K."/>
            <person name="Choi C."/>
            <person name="Cichocki N."/>
            <person name="Clum A."/>
            <person name="Copeland A."/>
            <person name="Hainaut M."/>
            <person name="Haridas S."/>
            <person name="Labutti K."/>
            <person name="Lindquist E."/>
            <person name="Lipzen A."/>
            <person name="Khouja H.-R."/>
            <person name="Murat C."/>
            <person name="Ohm R."/>
            <person name="Olson A."/>
            <person name="Spatafora J."/>
            <person name="Veneault-Fourrey C."/>
            <person name="Henrissat B."/>
            <person name="Grigoriev I."/>
            <person name="Martin F."/>
            <person name="Perotto S."/>
        </authorList>
    </citation>
    <scope>NUCLEOTIDE SEQUENCE [LARGE SCALE GENOMIC DNA]</scope>
    <source>
        <strain evidence="2 3">F</strain>
    </source>
</reference>
<evidence type="ECO:0000313" key="3">
    <source>
        <dbReference type="Proteomes" id="UP000235786"/>
    </source>
</evidence>
<feature type="transmembrane region" description="Helical" evidence="1">
    <location>
        <begin position="42"/>
        <end position="63"/>
    </location>
</feature>
<name>A0A2J6R700_HYAVF</name>
<sequence>MPSRSLNRKVVKMRPGESCWKGSPIRSSLKQARDAGNAKRKWILTVIALGVTGIRGLSLPAAFLGPRTPLNPTTTDAATSVHIRFGMSSPLCADVIRFCHSYQKAMLVAPV</sequence>
<gene>
    <name evidence="2" type="ORF">L207DRAFT_138709</name>
</gene>
<keyword evidence="1" id="KW-1133">Transmembrane helix</keyword>
<evidence type="ECO:0000313" key="2">
    <source>
        <dbReference type="EMBL" id="PMD34288.1"/>
    </source>
</evidence>
<dbReference type="AlphaFoldDB" id="A0A2J6R700"/>
<evidence type="ECO:0000256" key="1">
    <source>
        <dbReference type="SAM" id="Phobius"/>
    </source>
</evidence>
<dbReference type="Proteomes" id="UP000235786">
    <property type="component" value="Unassembled WGS sequence"/>
</dbReference>